<dbReference type="GO" id="GO:0004857">
    <property type="term" value="F:enzyme inhibitor activity"/>
    <property type="evidence" value="ECO:0007669"/>
    <property type="project" value="TreeGrafter"/>
</dbReference>
<dbReference type="InterPro" id="IPR005488">
    <property type="entry name" value="Etherase_MurQ"/>
</dbReference>
<dbReference type="InterPro" id="IPR002731">
    <property type="entry name" value="ATPase_BadF"/>
</dbReference>
<dbReference type="GO" id="GO:0045127">
    <property type="term" value="F:N-acetylglucosamine kinase activity"/>
    <property type="evidence" value="ECO:0007669"/>
    <property type="project" value="UniProtKB-EC"/>
</dbReference>
<dbReference type="GO" id="GO:0009750">
    <property type="term" value="P:response to fructose"/>
    <property type="evidence" value="ECO:0007669"/>
    <property type="project" value="TreeGrafter"/>
</dbReference>
<feature type="repeat" description="RCC1" evidence="7">
    <location>
        <begin position="68"/>
        <end position="116"/>
    </location>
</feature>
<dbReference type="NCBIfam" id="NF003915">
    <property type="entry name" value="PRK05441.1"/>
    <property type="match status" value="1"/>
</dbReference>
<dbReference type="SUPFAM" id="SSF53697">
    <property type="entry name" value="SIS domain"/>
    <property type="match status" value="1"/>
</dbReference>
<dbReference type="PROSITE" id="PS51464">
    <property type="entry name" value="SIS"/>
    <property type="match status" value="1"/>
</dbReference>
<dbReference type="InterPro" id="IPR001347">
    <property type="entry name" value="SIS_dom"/>
</dbReference>
<evidence type="ECO:0000313" key="10">
    <source>
        <dbReference type="Proteomes" id="UP000235728"/>
    </source>
</evidence>
<dbReference type="GO" id="GO:0005829">
    <property type="term" value="C:cytosol"/>
    <property type="evidence" value="ECO:0007669"/>
    <property type="project" value="TreeGrafter"/>
</dbReference>
<accession>A0A2N6NYH7</accession>
<dbReference type="GO" id="GO:0042593">
    <property type="term" value="P:glucose homeostasis"/>
    <property type="evidence" value="ECO:0007669"/>
    <property type="project" value="TreeGrafter"/>
</dbReference>
<dbReference type="Pfam" id="PF01869">
    <property type="entry name" value="BcrAD_BadFG"/>
    <property type="match status" value="1"/>
</dbReference>
<gene>
    <name evidence="9" type="primary">murQ</name>
    <name evidence="9" type="ORF">BM221_002405</name>
</gene>
<dbReference type="EMBL" id="MRVG01000002">
    <property type="protein sequence ID" value="PMB72303.1"/>
    <property type="molecule type" value="Genomic_DNA"/>
</dbReference>
<dbReference type="PANTHER" id="PTHR10088">
    <property type="entry name" value="GLUCOKINASE REGULATORY PROTEIN"/>
    <property type="match status" value="1"/>
</dbReference>
<dbReference type="PROSITE" id="PS50012">
    <property type="entry name" value="RCC1_3"/>
    <property type="match status" value="1"/>
</dbReference>
<dbReference type="InterPro" id="IPR000408">
    <property type="entry name" value="Reg_chr_condens"/>
</dbReference>
<evidence type="ECO:0000256" key="7">
    <source>
        <dbReference type="PROSITE-ProRule" id="PRU00235"/>
    </source>
</evidence>
<evidence type="ECO:0000256" key="1">
    <source>
        <dbReference type="ARBA" id="ARBA00006198"/>
    </source>
</evidence>
<sequence>MPPSSVDLGGLQTENSNPRTATIDKVSTEELCRILHEEDCRVPAAVTPCLPEIAATIDALTERVRKGGRVFYIGAGTSGRLGVLDASEIPPTYSSPPNQFIALIAGGDYALRNAKEGAEDDRSAAKTDLDAFNIAPNLDSLIGIASSGRTPYVLGGLEYARSIGCSTVGVVCVQPSAMATEGNADYLISAVTGSESVTGSTRMKAGTATKLMVDLKATNIKLRQRARNILRAIGGQRCHHSDQGLDAILAVARGSTKLAAVMMILDVPLLEAELRLERNNGVLDRVFTEAEMESTWIGLAGYDRPAVQPSVNDGLSKLLNLKIGAGLEVTTDIDLLPVASASEETVESAVVLVAGTGSIAMSFRKENGAFVRSSRAGGWGHLLGDDGSGYSIGREALRLALRESDVCAMRKYASAPAQTTSQLARAVFDHFKEQFPEAKPEDLLSTVMMPNSAPQQPRDAVMDRTSRIAGVAKTVLAMVKTNEDADRIVAAGAEKLAELAALLVLDQGIKPSKSSLVLAGGLMQDEGYRRRIVGSVERAGYKFQHVEVVDQPAMNGARFLLRSAQTLQ</sequence>
<evidence type="ECO:0000256" key="3">
    <source>
        <dbReference type="ARBA" id="ARBA00014974"/>
    </source>
</evidence>
<reference evidence="9 10" key="1">
    <citation type="journal article" date="2016" name="Appl. Microbiol. Biotechnol.">
        <title>Characterization of T-DNA insertion mutants with decreased virulence in the entomopathogenic fungus Beauveria bassiana JEF-007.</title>
        <authorList>
            <person name="Kim S."/>
            <person name="Lee S.J."/>
            <person name="Nai Y.S."/>
            <person name="Yu J.S."/>
            <person name="Lee M.R."/>
            <person name="Yang Y.T."/>
            <person name="Kim J.S."/>
        </authorList>
    </citation>
    <scope>NUCLEOTIDE SEQUENCE [LARGE SCALE GENOMIC DNA]</scope>
    <source>
        <strain evidence="9 10">JEF-007</strain>
    </source>
</reference>
<evidence type="ECO:0000256" key="6">
    <source>
        <dbReference type="ARBA" id="ARBA00031123"/>
    </source>
</evidence>
<dbReference type="GO" id="GO:0005654">
    <property type="term" value="C:nucleoplasm"/>
    <property type="evidence" value="ECO:0007669"/>
    <property type="project" value="TreeGrafter"/>
</dbReference>
<proteinExistence type="inferred from homology"/>
<dbReference type="CDD" id="cd05007">
    <property type="entry name" value="SIS_Etherase"/>
    <property type="match status" value="1"/>
</dbReference>
<dbReference type="Gene3D" id="3.40.50.10490">
    <property type="entry name" value="Glucose-6-phosphate isomerase like protein, domain 1"/>
    <property type="match status" value="1"/>
</dbReference>
<feature type="domain" description="SIS" evidence="8">
    <location>
        <begin position="60"/>
        <end position="226"/>
    </location>
</feature>
<evidence type="ECO:0000313" key="9">
    <source>
        <dbReference type="EMBL" id="PMB72303.1"/>
    </source>
</evidence>
<dbReference type="GO" id="GO:0070095">
    <property type="term" value="F:fructose-6-phosphate binding"/>
    <property type="evidence" value="ECO:0007669"/>
    <property type="project" value="TreeGrafter"/>
</dbReference>
<dbReference type="EC" id="2.7.1.59" evidence="2"/>
<dbReference type="Pfam" id="PF22645">
    <property type="entry name" value="GKRP_SIS_N"/>
    <property type="match status" value="1"/>
</dbReference>
<dbReference type="GO" id="GO:0046348">
    <property type="term" value="P:amino sugar catabolic process"/>
    <property type="evidence" value="ECO:0007669"/>
    <property type="project" value="InterPro"/>
</dbReference>
<evidence type="ECO:0000256" key="2">
    <source>
        <dbReference type="ARBA" id="ARBA00012122"/>
    </source>
</evidence>
<protein>
    <recommendedName>
        <fullName evidence="3">N-acetyl-D-glucosamine kinase</fullName>
        <ecNumber evidence="2">2.7.1.59</ecNumber>
    </recommendedName>
    <alternativeName>
        <fullName evidence="6">GlcNAc kinase</fullName>
    </alternativeName>
</protein>
<evidence type="ECO:0000259" key="8">
    <source>
        <dbReference type="PROSITE" id="PS51464"/>
    </source>
</evidence>
<dbReference type="Gene3D" id="3.30.420.40">
    <property type="match status" value="1"/>
</dbReference>
<dbReference type="GO" id="GO:0030246">
    <property type="term" value="F:carbohydrate binding"/>
    <property type="evidence" value="ECO:0007669"/>
    <property type="project" value="TreeGrafter"/>
</dbReference>
<dbReference type="InterPro" id="IPR043129">
    <property type="entry name" value="ATPase_NBD"/>
</dbReference>
<name>A0A2N6NYH7_BEABA</name>
<dbReference type="PANTHER" id="PTHR10088:SF4">
    <property type="entry name" value="GLUCOKINASE REGULATORY PROTEIN"/>
    <property type="match status" value="1"/>
</dbReference>
<dbReference type="InterPro" id="IPR046348">
    <property type="entry name" value="SIS_dom_sf"/>
</dbReference>
<dbReference type="GO" id="GO:0016835">
    <property type="term" value="F:carbon-oxygen lyase activity"/>
    <property type="evidence" value="ECO:0007669"/>
    <property type="project" value="InterPro"/>
</dbReference>
<keyword evidence="5" id="KW-0119">Carbohydrate metabolism</keyword>
<organism evidence="9 10">
    <name type="scientific">Beauveria bassiana</name>
    <name type="common">White muscardine disease fungus</name>
    <name type="synonym">Tritirachium shiotae</name>
    <dbReference type="NCBI Taxonomy" id="176275"/>
    <lineage>
        <taxon>Eukaryota</taxon>
        <taxon>Fungi</taxon>
        <taxon>Dikarya</taxon>
        <taxon>Ascomycota</taxon>
        <taxon>Pezizomycotina</taxon>
        <taxon>Sordariomycetes</taxon>
        <taxon>Hypocreomycetidae</taxon>
        <taxon>Hypocreales</taxon>
        <taxon>Cordycipitaceae</taxon>
        <taxon>Beauveria</taxon>
    </lineage>
</organism>
<keyword evidence="4" id="KW-0456">Lyase</keyword>
<evidence type="ECO:0000256" key="4">
    <source>
        <dbReference type="ARBA" id="ARBA00023239"/>
    </source>
</evidence>
<dbReference type="FunFam" id="3.40.50.10490:FF:000014">
    <property type="entry name" value="N-acetylmuramic acid 6-phosphate etherase"/>
    <property type="match status" value="1"/>
</dbReference>
<comment type="similarity">
    <text evidence="1">Belongs to the eukaryotic-type N-acetylglucosamine kinase family.</text>
</comment>
<dbReference type="AlphaFoldDB" id="A0A2N6NYH7"/>
<dbReference type="InterPro" id="IPR040190">
    <property type="entry name" value="MURQ/GCKR"/>
</dbReference>
<dbReference type="GO" id="GO:0019899">
    <property type="term" value="F:enzyme binding"/>
    <property type="evidence" value="ECO:0007669"/>
    <property type="project" value="TreeGrafter"/>
</dbReference>
<dbReference type="Proteomes" id="UP000235728">
    <property type="component" value="Unassembled WGS sequence"/>
</dbReference>
<comment type="caution">
    <text evidence="9">The sequence shown here is derived from an EMBL/GenBank/DDBJ whole genome shotgun (WGS) entry which is preliminary data.</text>
</comment>
<evidence type="ECO:0000256" key="5">
    <source>
        <dbReference type="ARBA" id="ARBA00023277"/>
    </source>
</evidence>
<dbReference type="SUPFAM" id="SSF53067">
    <property type="entry name" value="Actin-like ATPase domain"/>
    <property type="match status" value="1"/>
</dbReference>